<feature type="transmembrane region" description="Helical" evidence="2">
    <location>
        <begin position="40"/>
        <end position="61"/>
    </location>
</feature>
<accession>A0ABP6UPB5</accession>
<keyword evidence="2" id="KW-0812">Transmembrane</keyword>
<dbReference type="Pfam" id="PF05108">
    <property type="entry name" value="T7SS_ESX1_EccB"/>
    <property type="match status" value="1"/>
</dbReference>
<dbReference type="InterPro" id="IPR007795">
    <property type="entry name" value="T7SS_EccB"/>
</dbReference>
<comment type="caution">
    <text evidence="3">The sequence shown here is derived from an EMBL/GenBank/DDBJ whole genome shotgun (WGS) entry which is preliminary data.</text>
</comment>
<keyword evidence="2" id="KW-0472">Membrane</keyword>
<keyword evidence="4" id="KW-1185">Reference proteome</keyword>
<dbReference type="Proteomes" id="UP001500301">
    <property type="component" value="Unassembled WGS sequence"/>
</dbReference>
<reference evidence="4" key="1">
    <citation type="journal article" date="2019" name="Int. J. Syst. Evol. Microbiol.">
        <title>The Global Catalogue of Microorganisms (GCM) 10K type strain sequencing project: providing services to taxonomists for standard genome sequencing and annotation.</title>
        <authorList>
            <consortium name="The Broad Institute Genomics Platform"/>
            <consortium name="The Broad Institute Genome Sequencing Center for Infectious Disease"/>
            <person name="Wu L."/>
            <person name="Ma J."/>
        </authorList>
    </citation>
    <scope>NUCLEOTIDE SEQUENCE [LARGE SCALE GENOMIC DNA]</scope>
    <source>
        <strain evidence="4">JCM 17460</strain>
    </source>
</reference>
<dbReference type="PANTHER" id="PTHR40765">
    <property type="entry name" value="ESX-2 SECRETION SYSTEM ATPASE ECCB2"/>
    <property type="match status" value="1"/>
</dbReference>
<evidence type="ECO:0008006" key="5">
    <source>
        <dbReference type="Google" id="ProtNLM"/>
    </source>
</evidence>
<proteinExistence type="predicted"/>
<evidence type="ECO:0000256" key="2">
    <source>
        <dbReference type="SAM" id="Phobius"/>
    </source>
</evidence>
<name>A0ABP6UPB5_9ACTN</name>
<dbReference type="PANTHER" id="PTHR40765:SF2">
    <property type="entry name" value="ESX-2 SECRETION SYSTEM ATPASE ECCB2"/>
    <property type="match status" value="1"/>
</dbReference>
<evidence type="ECO:0000313" key="3">
    <source>
        <dbReference type="EMBL" id="GAA3516483.1"/>
    </source>
</evidence>
<protein>
    <recommendedName>
        <fullName evidence="5">Type VII secretion protein EccB</fullName>
    </recommendedName>
</protein>
<evidence type="ECO:0000313" key="4">
    <source>
        <dbReference type="Proteomes" id="UP001500301"/>
    </source>
</evidence>
<organism evidence="3 4">
    <name type="scientific">Nocardioides daeguensis</name>
    <dbReference type="NCBI Taxonomy" id="908359"/>
    <lineage>
        <taxon>Bacteria</taxon>
        <taxon>Bacillati</taxon>
        <taxon>Actinomycetota</taxon>
        <taxon>Actinomycetes</taxon>
        <taxon>Propionibacteriales</taxon>
        <taxon>Nocardioidaceae</taxon>
        <taxon>Nocardioides</taxon>
    </lineage>
</organism>
<feature type="region of interest" description="Disordered" evidence="1">
    <location>
        <begin position="364"/>
        <end position="383"/>
    </location>
</feature>
<keyword evidence="2" id="KW-1133">Transmembrane helix</keyword>
<sequence length="468" mass="48903">MATKKDLVEAYAFSRRRLVTAFVSGAPGGREVEPARPGRMIVGGIALAVLLVAGAAIAGALSDRAEVDWKKSGLVADDRGALYVILDEDAVPGLPRVRPVINVTSAQLILGADVEARKVPDEELADVRKGPSIGILDAPATVPAADHLDESGWTSCTGTGLGMQTAVGARPQVTPVPTTGFVVRSATDGRVYLVAEAEVPDLPRRAYRYELPTDNDGLYTDIGISPNDQVTVPDAWLELFPPGDPLDAQGLGLAGGGKPAGLAGYDGARVGDWLERSGTTYALTTQGFLELSPFEAAVLRNTSFGKQAPTEVAYVPGAPFSIAPPTEGARENWPEQVLRGSLDPTGQVCAELVTAKGAAPAARLATAPRGDASAEEVADGDREVTVASGRGAVVRSADWISRDDGTLHLVDDRGYSYPVASAFDLEQLGYADVPVVVVPDVWNKLFEIGPELSQDAALCPPSKDQSCG</sequence>
<dbReference type="EMBL" id="BAABBB010000001">
    <property type="protein sequence ID" value="GAA3516483.1"/>
    <property type="molecule type" value="Genomic_DNA"/>
</dbReference>
<dbReference type="RefSeq" id="WP_218235469.1">
    <property type="nucleotide sequence ID" value="NZ_BAABBB010000001.1"/>
</dbReference>
<gene>
    <name evidence="3" type="ORF">GCM10022263_00170</name>
</gene>
<evidence type="ECO:0000256" key="1">
    <source>
        <dbReference type="SAM" id="MobiDB-lite"/>
    </source>
</evidence>
<dbReference type="NCBIfam" id="TIGR03919">
    <property type="entry name" value="T7SS_EccB"/>
    <property type="match status" value="1"/>
</dbReference>